<dbReference type="RefSeq" id="WP_095505129.1">
    <property type="nucleotide sequence ID" value="NZ_BSNC01000004.1"/>
</dbReference>
<dbReference type="InterPro" id="IPR026021">
    <property type="entry name" value="YdjA-like"/>
</dbReference>
<dbReference type="Gene3D" id="3.40.109.10">
    <property type="entry name" value="NADH Oxidase"/>
    <property type="match status" value="1"/>
</dbReference>
<dbReference type="InterPro" id="IPR052530">
    <property type="entry name" value="NAD(P)H_nitroreductase"/>
</dbReference>
<evidence type="ECO:0000256" key="5">
    <source>
        <dbReference type="ARBA" id="ARBA00023002"/>
    </source>
</evidence>
<keyword evidence="5 7" id="KW-0560">Oxidoreductase</keyword>
<dbReference type="GO" id="GO:0016491">
    <property type="term" value="F:oxidoreductase activity"/>
    <property type="evidence" value="ECO:0007669"/>
    <property type="project" value="UniProtKB-UniRule"/>
</dbReference>
<keyword evidence="2 7" id="KW-0285">Flavoprotein</keyword>
<feature type="binding site" description="in other chain" evidence="8">
    <location>
        <begin position="10"/>
        <end position="12"/>
    </location>
    <ligand>
        <name>FMN</name>
        <dbReference type="ChEBI" id="CHEBI:58210"/>
        <note>ligand shared between dimeric partners</note>
    </ligand>
</feature>
<gene>
    <name evidence="10" type="ORF">GCM10007895_17450</name>
</gene>
<dbReference type="CDD" id="cd02135">
    <property type="entry name" value="YdjA-like"/>
    <property type="match status" value="1"/>
</dbReference>
<comment type="similarity">
    <text evidence="1 7">Belongs to the nitroreductase family.</text>
</comment>
<evidence type="ECO:0000313" key="11">
    <source>
        <dbReference type="Proteomes" id="UP001161422"/>
    </source>
</evidence>
<comment type="caution">
    <text evidence="10">The sequence shown here is derived from an EMBL/GenBank/DDBJ whole genome shotgun (WGS) entry which is preliminary data.</text>
</comment>
<evidence type="ECO:0000256" key="2">
    <source>
        <dbReference type="ARBA" id="ARBA00022630"/>
    </source>
</evidence>
<sequence>MQALELLTKRQSCPRLIAPGPSPEQLQVMLDAAARTPDHMNLMPWEFVVIEGLGLQRLSDIFVEVAKANNSDEEGIAKSAKMPTRAPMIIAVISRITEHPKVPAWEQHISAGCAVHAIQMAAVAQGLAGIWRTGSYAEHPVVREAFDITGDDKLVGFLYLGTPATEQRFKPSRDIQAKVRYL</sequence>
<evidence type="ECO:0000256" key="8">
    <source>
        <dbReference type="PIRSR" id="PIRSR000232-1"/>
    </source>
</evidence>
<dbReference type="AlphaFoldDB" id="A0AA37RW89"/>
<reference evidence="10" key="2">
    <citation type="submission" date="2023-01" db="EMBL/GenBank/DDBJ databases">
        <title>Draft genome sequence of Paraferrimonas sedimenticola strain NBRC 101628.</title>
        <authorList>
            <person name="Sun Q."/>
            <person name="Mori K."/>
        </authorList>
    </citation>
    <scope>NUCLEOTIDE SEQUENCE</scope>
    <source>
        <strain evidence="10">NBRC 101628</strain>
    </source>
</reference>
<feature type="binding site" evidence="8">
    <location>
        <position position="35"/>
    </location>
    <ligand>
        <name>FMN</name>
        <dbReference type="ChEBI" id="CHEBI:58210"/>
        <note>ligand shared between dimeric partners</note>
    </ligand>
</feature>
<dbReference type="Proteomes" id="UP001161422">
    <property type="component" value="Unassembled WGS sequence"/>
</dbReference>
<evidence type="ECO:0000256" key="6">
    <source>
        <dbReference type="ARBA" id="ARBA00023027"/>
    </source>
</evidence>
<evidence type="ECO:0000256" key="3">
    <source>
        <dbReference type="ARBA" id="ARBA00022643"/>
    </source>
</evidence>
<dbReference type="EC" id="1.-.-.-" evidence="7"/>
<dbReference type="InterPro" id="IPR000415">
    <property type="entry name" value="Nitroreductase-like"/>
</dbReference>
<evidence type="ECO:0000256" key="4">
    <source>
        <dbReference type="ARBA" id="ARBA00022857"/>
    </source>
</evidence>
<dbReference type="Pfam" id="PF00881">
    <property type="entry name" value="Nitroreductase"/>
    <property type="match status" value="1"/>
</dbReference>
<feature type="binding site" description="in other chain" evidence="8">
    <location>
        <begin position="131"/>
        <end position="133"/>
    </location>
    <ligand>
        <name>FMN</name>
        <dbReference type="ChEBI" id="CHEBI:58210"/>
        <note>ligand shared between dimeric partners</note>
    </ligand>
</feature>
<dbReference type="InterPro" id="IPR029479">
    <property type="entry name" value="Nitroreductase"/>
</dbReference>
<keyword evidence="4 7" id="KW-0521">NADP</keyword>
<dbReference type="SUPFAM" id="SSF55469">
    <property type="entry name" value="FMN-dependent nitroreductase-like"/>
    <property type="match status" value="1"/>
</dbReference>
<keyword evidence="3 7" id="KW-0288">FMN</keyword>
<dbReference type="NCBIfam" id="NF008088">
    <property type="entry name" value="PRK10828.1"/>
    <property type="match status" value="1"/>
</dbReference>
<feature type="domain" description="Nitroreductase" evidence="9">
    <location>
        <begin position="9"/>
        <end position="161"/>
    </location>
</feature>
<protein>
    <recommendedName>
        <fullName evidence="7">Putative NAD(P)H nitroreductase</fullName>
        <ecNumber evidence="7">1.-.-.-</ecNumber>
    </recommendedName>
</protein>
<feature type="binding site" evidence="8">
    <location>
        <position position="39"/>
    </location>
    <ligand>
        <name>FMN</name>
        <dbReference type="ChEBI" id="CHEBI:58210"/>
        <note>ligand shared between dimeric partners</note>
    </ligand>
</feature>
<proteinExistence type="inferred from homology"/>
<evidence type="ECO:0000259" key="9">
    <source>
        <dbReference type="Pfam" id="PF00881"/>
    </source>
</evidence>
<dbReference type="PANTHER" id="PTHR43821:SF1">
    <property type="entry name" value="NAD(P)H NITROREDUCTASE YDJA-RELATED"/>
    <property type="match status" value="1"/>
</dbReference>
<comment type="cofactor">
    <cofactor evidence="8">
        <name>FMN</name>
        <dbReference type="ChEBI" id="CHEBI:58210"/>
    </cofactor>
    <text evidence="8">Binds 1 FMN per subunit.</text>
</comment>
<evidence type="ECO:0000313" key="10">
    <source>
        <dbReference type="EMBL" id="GLP96439.1"/>
    </source>
</evidence>
<keyword evidence="11" id="KW-1185">Reference proteome</keyword>
<dbReference type="PANTHER" id="PTHR43821">
    <property type="entry name" value="NAD(P)H NITROREDUCTASE YDJA-RELATED"/>
    <property type="match status" value="1"/>
</dbReference>
<dbReference type="PIRSF" id="PIRSF000232">
    <property type="entry name" value="YdjA"/>
    <property type="match status" value="1"/>
</dbReference>
<dbReference type="EMBL" id="BSNC01000004">
    <property type="protein sequence ID" value="GLP96439.1"/>
    <property type="molecule type" value="Genomic_DNA"/>
</dbReference>
<evidence type="ECO:0000256" key="1">
    <source>
        <dbReference type="ARBA" id="ARBA00007118"/>
    </source>
</evidence>
<name>A0AA37RW89_9GAMM</name>
<keyword evidence="6 7" id="KW-0520">NAD</keyword>
<accession>A0AA37RW89</accession>
<reference evidence="10" key="1">
    <citation type="journal article" date="2014" name="Int. J. Syst. Evol. Microbiol.">
        <title>Complete genome sequence of Corynebacterium casei LMG S-19264T (=DSM 44701T), isolated from a smear-ripened cheese.</title>
        <authorList>
            <consortium name="US DOE Joint Genome Institute (JGI-PGF)"/>
            <person name="Walter F."/>
            <person name="Albersmeier A."/>
            <person name="Kalinowski J."/>
            <person name="Ruckert C."/>
        </authorList>
    </citation>
    <scope>NUCLEOTIDE SEQUENCE</scope>
    <source>
        <strain evidence="10">NBRC 101628</strain>
    </source>
</reference>
<evidence type="ECO:0000256" key="7">
    <source>
        <dbReference type="PIRNR" id="PIRNR000232"/>
    </source>
</evidence>
<organism evidence="10 11">
    <name type="scientific">Paraferrimonas sedimenticola</name>
    <dbReference type="NCBI Taxonomy" id="375674"/>
    <lineage>
        <taxon>Bacteria</taxon>
        <taxon>Pseudomonadati</taxon>
        <taxon>Pseudomonadota</taxon>
        <taxon>Gammaproteobacteria</taxon>
        <taxon>Alteromonadales</taxon>
        <taxon>Ferrimonadaceae</taxon>
        <taxon>Paraferrimonas</taxon>
    </lineage>
</organism>